<dbReference type="InterPro" id="IPR002890">
    <property type="entry name" value="MG2"/>
</dbReference>
<dbReference type="EMBL" id="RAPN01000001">
    <property type="protein sequence ID" value="RKD92225.1"/>
    <property type="molecule type" value="Genomic_DNA"/>
</dbReference>
<gene>
    <name evidence="3" type="ORF">BC643_2595</name>
</gene>
<keyword evidence="1" id="KW-0732">Signal</keyword>
<feature type="signal peptide" evidence="1">
    <location>
        <begin position="1"/>
        <end position="20"/>
    </location>
</feature>
<dbReference type="GO" id="GO:0004866">
    <property type="term" value="F:endopeptidase inhibitor activity"/>
    <property type="evidence" value="ECO:0007669"/>
    <property type="project" value="InterPro"/>
</dbReference>
<evidence type="ECO:0000313" key="4">
    <source>
        <dbReference type="Proteomes" id="UP000283387"/>
    </source>
</evidence>
<dbReference type="AlphaFoldDB" id="A0A419W9S1"/>
<dbReference type="Proteomes" id="UP000283387">
    <property type="component" value="Unassembled WGS sequence"/>
</dbReference>
<proteinExistence type="predicted"/>
<reference evidence="3 4" key="1">
    <citation type="submission" date="2018-09" db="EMBL/GenBank/DDBJ databases">
        <title>Genomic Encyclopedia of Archaeal and Bacterial Type Strains, Phase II (KMG-II): from individual species to whole genera.</title>
        <authorList>
            <person name="Goeker M."/>
        </authorList>
    </citation>
    <scope>NUCLEOTIDE SEQUENCE [LARGE SCALE GENOMIC DNA]</scope>
    <source>
        <strain evidence="3 4">DSM 27148</strain>
    </source>
</reference>
<dbReference type="Pfam" id="PF01835">
    <property type="entry name" value="MG2"/>
    <property type="match status" value="1"/>
</dbReference>
<keyword evidence="4" id="KW-1185">Reference proteome</keyword>
<evidence type="ECO:0000259" key="2">
    <source>
        <dbReference type="Pfam" id="PF01835"/>
    </source>
</evidence>
<accession>A0A419W9S1</accession>
<comment type="caution">
    <text evidence="3">The sequence shown here is derived from an EMBL/GenBank/DDBJ whole genome shotgun (WGS) entry which is preliminary data.</text>
</comment>
<dbReference type="RefSeq" id="WP_170154539.1">
    <property type="nucleotide sequence ID" value="NZ_RAPN01000001.1"/>
</dbReference>
<dbReference type="Gene3D" id="2.60.40.1930">
    <property type="match status" value="1"/>
</dbReference>
<evidence type="ECO:0000256" key="1">
    <source>
        <dbReference type="SAM" id="SignalP"/>
    </source>
</evidence>
<sequence>MKNLLTFLFCLCLFAGSAQDNKVFDKIQKMLDKHSANQPSENIFVQTDRDLYKGGDIVWFSAFVRNLGLSALGSVSDNLVVSLFDEDGEVINEDKYKLVGGICRGDFDLPADIAPGRYVLVAYSGATTQPDDVFMKLIFVDDFNSGALLVNAEEEPQTLAPGKQSSLLFRVTEMDGKPFGGKLSYELMDGDNLVVDGKAKTNDNGILKLEIDVPDKPFELPLDLILRDGRTVVYSSPFHVESEKLSVRFSAEGGKFLAGANQKIAFTVTNRLGQPVAVKGVLVEKGESSSIMQLKTLTPGYGVFPFSAEQGKLYQFLVTDGIGQGQLFDLPKVESTGAALAVTRLDEEFINCSVQLAGMPATDMILAAYAGGRLIWGTELSVEGEQKLKISKEGFPSGLCELVVLDQSLVELGSRLIFIGNDSELQVEADVALSSIERNTPNSLKVKLKGEAEKVLSGIINVSVVPEVLISDAAPSFVGCLNVNGWLETTLAGVDKLADADRLNEMSVNYMLIGNEIKHNRWSDVQASQKLAKQAEGVTRAHLEKVLPVEVKNYFSLHALDLKPSFSPEFYKINPGLFQKIRPQRTAEMAKDDAYKKQLASGGSLLDVIKMIKPYTLDGDKIIFPGGNNSLMFQDGALIVLDGQKMGTSASFLSSISPYDVESISVSTKPIDIQQYTGLNSVGLIEITTKKGERVVVTDDTPAKQYENGNRIPREFAETMLNSGDQNRCVQWWEAFAAVDPVYERELPGSPVAGQFKVQVLATDDAGKMVSKTISLIIK</sequence>
<feature type="chain" id="PRO_5019250494" evidence="1">
    <location>
        <begin position="21"/>
        <end position="779"/>
    </location>
</feature>
<evidence type="ECO:0000313" key="3">
    <source>
        <dbReference type="EMBL" id="RKD92225.1"/>
    </source>
</evidence>
<protein>
    <submittedName>
        <fullName evidence="3">MG2 domain-containing protein</fullName>
    </submittedName>
</protein>
<feature type="domain" description="Macroglobulin" evidence="2">
    <location>
        <begin position="43"/>
        <end position="123"/>
    </location>
</feature>
<organism evidence="3 4">
    <name type="scientific">Mangrovibacterium diazotrophicum</name>
    <dbReference type="NCBI Taxonomy" id="1261403"/>
    <lineage>
        <taxon>Bacteria</taxon>
        <taxon>Pseudomonadati</taxon>
        <taxon>Bacteroidota</taxon>
        <taxon>Bacteroidia</taxon>
        <taxon>Marinilabiliales</taxon>
        <taxon>Prolixibacteraceae</taxon>
        <taxon>Mangrovibacterium</taxon>
    </lineage>
</organism>
<name>A0A419W9S1_9BACT</name>